<keyword evidence="5 10" id="KW-0560">Oxidoreductase</keyword>
<evidence type="ECO:0000259" key="13">
    <source>
        <dbReference type="Pfam" id="PF07992"/>
    </source>
</evidence>
<evidence type="ECO:0000256" key="3">
    <source>
        <dbReference type="ARBA" id="ARBA00022827"/>
    </source>
</evidence>
<dbReference type="InterPro" id="IPR004099">
    <property type="entry name" value="Pyr_nucl-diS_OxRdtase_dimer"/>
</dbReference>
<keyword evidence="2 10" id="KW-0285">Flavoprotein</keyword>
<evidence type="ECO:0000256" key="5">
    <source>
        <dbReference type="ARBA" id="ARBA00023002"/>
    </source>
</evidence>
<gene>
    <name evidence="14" type="ORF">E6C70_11820</name>
</gene>
<evidence type="ECO:0000256" key="7">
    <source>
        <dbReference type="ARBA" id="ARBA00023284"/>
    </source>
</evidence>
<dbReference type="SUPFAM" id="SSF55424">
    <property type="entry name" value="FAD/NAD-linked reductases, dimerisation (C-terminal) domain"/>
    <property type="match status" value="1"/>
</dbReference>
<dbReference type="AlphaFoldDB" id="A0A4S4FQ56"/>
<dbReference type="InterPro" id="IPR036188">
    <property type="entry name" value="FAD/NAD-bd_sf"/>
</dbReference>
<dbReference type="InterPro" id="IPR012999">
    <property type="entry name" value="Pyr_OxRdtase_I_AS"/>
</dbReference>
<evidence type="ECO:0000256" key="10">
    <source>
        <dbReference type="RuleBase" id="RU003691"/>
    </source>
</evidence>
<comment type="caution">
    <text evidence="14">The sequence shown here is derived from an EMBL/GenBank/DDBJ whole genome shotgun (WGS) entry which is preliminary data.</text>
</comment>
<dbReference type="EMBL" id="SSSN01000009">
    <property type="protein sequence ID" value="THG32454.1"/>
    <property type="molecule type" value="Genomic_DNA"/>
</dbReference>
<dbReference type="Pfam" id="PF02852">
    <property type="entry name" value="Pyr_redox_dim"/>
    <property type="match status" value="1"/>
</dbReference>
<keyword evidence="4" id="KW-0521">NADP</keyword>
<dbReference type="PRINTS" id="PR00411">
    <property type="entry name" value="PNDRDTASEI"/>
</dbReference>
<dbReference type="PIRSF" id="PIRSF000350">
    <property type="entry name" value="Mercury_reductase_MerA"/>
    <property type="match status" value="1"/>
</dbReference>
<organism evidence="14 15">
    <name type="scientific">Orlajensenia flava</name>
    <dbReference type="NCBI Taxonomy" id="2565934"/>
    <lineage>
        <taxon>Bacteria</taxon>
        <taxon>Bacillati</taxon>
        <taxon>Actinomycetota</taxon>
        <taxon>Actinomycetes</taxon>
        <taxon>Micrococcales</taxon>
        <taxon>Microbacteriaceae</taxon>
        <taxon>Orlajensenia</taxon>
    </lineage>
</organism>
<dbReference type="Proteomes" id="UP000307380">
    <property type="component" value="Unassembled WGS sequence"/>
</dbReference>
<evidence type="ECO:0000256" key="11">
    <source>
        <dbReference type="SAM" id="MobiDB-lite"/>
    </source>
</evidence>
<dbReference type="Pfam" id="PF07992">
    <property type="entry name" value="Pyr_redox_2"/>
    <property type="match status" value="1"/>
</dbReference>
<evidence type="ECO:0000256" key="6">
    <source>
        <dbReference type="ARBA" id="ARBA00023157"/>
    </source>
</evidence>
<keyword evidence="7 10" id="KW-0676">Redox-active center</keyword>
<keyword evidence="6" id="KW-1015">Disulfide bond</keyword>
<reference evidence="14 15" key="1">
    <citation type="submission" date="2019-04" db="EMBL/GenBank/DDBJ databases">
        <authorList>
            <person name="Jiang L."/>
        </authorList>
    </citation>
    <scope>NUCLEOTIDE SEQUENCE [LARGE SCALE GENOMIC DNA]</scope>
    <source>
        <strain evidence="14 15">YIM 131861</strain>
    </source>
</reference>
<keyword evidence="8" id="KW-0547">Nucleotide-binding</keyword>
<dbReference type="PROSITE" id="PS00076">
    <property type="entry name" value="PYRIDINE_REDOX_1"/>
    <property type="match status" value="1"/>
</dbReference>
<feature type="disulfide bond" description="Redox-active" evidence="9">
    <location>
        <begin position="82"/>
        <end position="87"/>
    </location>
</feature>
<dbReference type="GO" id="GO:0000166">
    <property type="term" value="F:nucleotide binding"/>
    <property type="evidence" value="ECO:0007669"/>
    <property type="project" value="UniProtKB-KW"/>
</dbReference>
<keyword evidence="3 8" id="KW-0274">FAD</keyword>
<dbReference type="PRINTS" id="PR00368">
    <property type="entry name" value="FADPNR"/>
</dbReference>
<name>A0A4S4FQ56_9MICO</name>
<evidence type="ECO:0000256" key="1">
    <source>
        <dbReference type="ARBA" id="ARBA00007532"/>
    </source>
</evidence>
<feature type="domain" description="FAD/NAD(P)-binding" evidence="13">
    <location>
        <begin position="45"/>
        <end position="364"/>
    </location>
</feature>
<dbReference type="GO" id="GO:0016668">
    <property type="term" value="F:oxidoreductase activity, acting on a sulfur group of donors, NAD(P) as acceptor"/>
    <property type="evidence" value="ECO:0007669"/>
    <property type="project" value="InterPro"/>
</dbReference>
<dbReference type="InterPro" id="IPR016156">
    <property type="entry name" value="FAD/NAD-linked_Rdtase_dimer_sf"/>
</dbReference>
<evidence type="ECO:0000256" key="4">
    <source>
        <dbReference type="ARBA" id="ARBA00022857"/>
    </source>
</evidence>
<dbReference type="InterPro" id="IPR001100">
    <property type="entry name" value="Pyr_nuc-diS_OxRdtase"/>
</dbReference>
<dbReference type="OrthoDB" id="9800167at2"/>
<keyword evidence="15" id="KW-1185">Reference proteome</keyword>
<dbReference type="Gene3D" id="3.50.50.60">
    <property type="entry name" value="FAD/NAD(P)-binding domain"/>
    <property type="match status" value="2"/>
</dbReference>
<feature type="domain" description="Pyridine nucleotide-disulphide oxidoreductase dimerisation" evidence="12">
    <location>
        <begin position="385"/>
        <end position="489"/>
    </location>
</feature>
<accession>A0A4S4FQ56</accession>
<evidence type="ECO:0000313" key="14">
    <source>
        <dbReference type="EMBL" id="THG32454.1"/>
    </source>
</evidence>
<dbReference type="PANTHER" id="PTHR43014">
    <property type="entry name" value="MERCURIC REDUCTASE"/>
    <property type="match status" value="1"/>
</dbReference>
<feature type="region of interest" description="Disordered" evidence="11">
    <location>
        <begin position="1"/>
        <end position="36"/>
    </location>
</feature>
<evidence type="ECO:0000256" key="9">
    <source>
        <dbReference type="PIRSR" id="PIRSR000350-4"/>
    </source>
</evidence>
<feature type="compositionally biased region" description="Polar residues" evidence="11">
    <location>
        <begin position="1"/>
        <end position="11"/>
    </location>
</feature>
<dbReference type="SUPFAM" id="SSF51905">
    <property type="entry name" value="FAD/NAD(P)-binding domain"/>
    <property type="match status" value="1"/>
</dbReference>
<evidence type="ECO:0000256" key="8">
    <source>
        <dbReference type="PIRSR" id="PIRSR000350-3"/>
    </source>
</evidence>
<feature type="binding site" evidence="8">
    <location>
        <position position="309"/>
    </location>
    <ligand>
        <name>NAD(+)</name>
        <dbReference type="ChEBI" id="CHEBI:57540"/>
    </ligand>
</feature>
<evidence type="ECO:0000259" key="12">
    <source>
        <dbReference type="Pfam" id="PF02852"/>
    </source>
</evidence>
<keyword evidence="8" id="KW-0520">NAD</keyword>
<dbReference type="Gene3D" id="3.30.390.30">
    <property type="match status" value="1"/>
</dbReference>
<evidence type="ECO:0000256" key="2">
    <source>
        <dbReference type="ARBA" id="ARBA00022630"/>
    </source>
</evidence>
<comment type="cofactor">
    <cofactor evidence="8">
        <name>FAD</name>
        <dbReference type="ChEBI" id="CHEBI:57692"/>
    </cofactor>
    <text evidence="8">Binds 1 FAD per subunit.</text>
</comment>
<dbReference type="InterPro" id="IPR023753">
    <property type="entry name" value="FAD/NAD-binding_dom"/>
</dbReference>
<feature type="binding site" evidence="8">
    <location>
        <position position="349"/>
    </location>
    <ligand>
        <name>FAD</name>
        <dbReference type="ChEBI" id="CHEBI:57692"/>
    </ligand>
</feature>
<comment type="similarity">
    <text evidence="1 10">Belongs to the class-I pyridine nucleotide-disulfide oxidoreductase family.</text>
</comment>
<proteinExistence type="inferred from homology"/>
<protein>
    <submittedName>
        <fullName evidence="14">NAD(P)/FAD-dependent oxidoreductase</fullName>
    </submittedName>
</protein>
<evidence type="ECO:0000313" key="15">
    <source>
        <dbReference type="Proteomes" id="UP000307380"/>
    </source>
</evidence>
<sequence>MTTDQHTSYPSGQPRRTHANMRASQDRLKETSMMDTPAPDVATTYDVAVIGAGPAGTAAALRAAELGARVVVLEADRLGGTCVNTGCVPTRVLAKTARMMREVRTAHAYGIAVRLEDIDWPTTVARVQQRVDKVRSIKREAQRFASAGIDLILEGKARFVDANTLQLDSGRRVTARSVIICVGGHSRRLPIPGAELATVPEHVLDLPALPKSVAIIGAGNTGAQLATILSSFGSAVTLLDLAPRVLMASDGAISAAIARAFREQGMVVEEGIEGVERLEQADDGSIVLHWRASGQPVEAVFDTVIMATGWPADVEDLGLAQAGLETVRSAIPVDPQFRTAASHIFAVGDANGSDMLVQAANFEGEVAAENAVLGTNRRSPHQLLPAGGFTDPDYAGVGWTEDRARQSDPLCVVAVVPFTSLDRAVIDDRETGFLKLIADRRREVILGAHAVGENAVEVIQSVTTAMAASVEVSTLASVKFAYPTYSAIIGMAARELLRVPADN</sequence>